<dbReference type="EMBL" id="ML994053">
    <property type="protein sequence ID" value="KAF2199831.1"/>
    <property type="molecule type" value="Genomic_DNA"/>
</dbReference>
<evidence type="ECO:0000313" key="1">
    <source>
        <dbReference type="EMBL" id="KAF2197257.1"/>
    </source>
</evidence>
<dbReference type="AlphaFoldDB" id="A0A9P4JI44"/>
<dbReference type="EMBL" id="ML994257">
    <property type="protein sequence ID" value="KAF2197257.1"/>
    <property type="molecule type" value="Genomic_DNA"/>
</dbReference>
<evidence type="ECO:0000313" key="3">
    <source>
        <dbReference type="Proteomes" id="UP000799536"/>
    </source>
</evidence>
<protein>
    <submittedName>
        <fullName evidence="2">Uncharacterized protein</fullName>
    </submittedName>
</protein>
<evidence type="ECO:0000313" key="2">
    <source>
        <dbReference type="EMBL" id="KAF2199831.1"/>
    </source>
</evidence>
<dbReference type="Proteomes" id="UP000799536">
    <property type="component" value="Unassembled WGS sequence"/>
</dbReference>
<comment type="caution">
    <text evidence="2">The sequence shown here is derived from an EMBL/GenBank/DDBJ whole genome shotgun (WGS) entry which is preliminary data.</text>
</comment>
<reference evidence="2" key="1">
    <citation type="journal article" date="2020" name="Stud. Mycol.">
        <title>101 Dothideomycetes genomes: a test case for predicting lifestyles and emergence of pathogens.</title>
        <authorList>
            <person name="Haridas S."/>
            <person name="Albert R."/>
            <person name="Binder M."/>
            <person name="Bloem J."/>
            <person name="Labutti K."/>
            <person name="Salamov A."/>
            <person name="Andreopoulos B."/>
            <person name="Baker S."/>
            <person name="Barry K."/>
            <person name="Bills G."/>
            <person name="Bluhm B."/>
            <person name="Cannon C."/>
            <person name="Castanera R."/>
            <person name="Culley D."/>
            <person name="Daum C."/>
            <person name="Ezra D."/>
            <person name="Gonzalez J."/>
            <person name="Henrissat B."/>
            <person name="Kuo A."/>
            <person name="Liang C."/>
            <person name="Lipzen A."/>
            <person name="Lutzoni F."/>
            <person name="Magnuson J."/>
            <person name="Mondo S."/>
            <person name="Nolan M."/>
            <person name="Ohm R."/>
            <person name="Pangilinan J."/>
            <person name="Park H.-J."/>
            <person name="Ramirez L."/>
            <person name="Alfaro M."/>
            <person name="Sun H."/>
            <person name="Tritt A."/>
            <person name="Yoshinaga Y."/>
            <person name="Zwiers L.-H."/>
            <person name="Turgeon B."/>
            <person name="Goodwin S."/>
            <person name="Spatafora J."/>
            <person name="Crous P."/>
            <person name="Grigoriev I."/>
        </authorList>
    </citation>
    <scope>NUCLEOTIDE SEQUENCE</scope>
    <source>
        <strain evidence="2">ATCC 74209</strain>
    </source>
</reference>
<keyword evidence="3" id="KW-1185">Reference proteome</keyword>
<organism evidence="2 3">
    <name type="scientific">Delitschia confertaspora ATCC 74209</name>
    <dbReference type="NCBI Taxonomy" id="1513339"/>
    <lineage>
        <taxon>Eukaryota</taxon>
        <taxon>Fungi</taxon>
        <taxon>Dikarya</taxon>
        <taxon>Ascomycota</taxon>
        <taxon>Pezizomycotina</taxon>
        <taxon>Dothideomycetes</taxon>
        <taxon>Pleosporomycetidae</taxon>
        <taxon>Pleosporales</taxon>
        <taxon>Delitschiaceae</taxon>
        <taxon>Delitschia</taxon>
    </lineage>
</organism>
<sequence length="71" mass="7816">MRGILSHQTFSVAFVCFVRRETAVEIGSVHNHKAPNLDSYMKGKSSFDYISGKGGFSCPVFPVAAWGTPHR</sequence>
<name>A0A9P4JI44_9PLEO</name>
<gene>
    <name evidence="2" type="ORF">GQ43DRAFT_442121</name>
    <name evidence="1" type="ORF">GQ43DRAFT_444398</name>
</gene>
<accession>A0A9P4JI44</accession>
<proteinExistence type="predicted"/>